<feature type="repeat" description="RCC1" evidence="11">
    <location>
        <begin position="321"/>
        <end position="372"/>
    </location>
</feature>
<dbReference type="Gene3D" id="3.30.200.20">
    <property type="entry name" value="Phosphorylase Kinase, domain 1"/>
    <property type="match status" value="1"/>
</dbReference>
<feature type="region of interest" description="Disordered" evidence="14">
    <location>
        <begin position="1559"/>
        <end position="1589"/>
    </location>
</feature>
<feature type="coiled-coil region" evidence="13">
    <location>
        <begin position="1145"/>
        <end position="1182"/>
    </location>
</feature>
<dbReference type="Pfam" id="PF00069">
    <property type="entry name" value="Pkinase"/>
    <property type="match status" value="2"/>
</dbReference>
<feature type="region of interest" description="Disordered" evidence="14">
    <location>
        <begin position="930"/>
        <end position="988"/>
    </location>
</feature>
<dbReference type="PROSITE" id="PS00108">
    <property type="entry name" value="PROTEIN_KINASE_ST"/>
    <property type="match status" value="1"/>
</dbReference>
<evidence type="ECO:0000313" key="19">
    <source>
        <dbReference type="EMBL" id="KAH0928801.1"/>
    </source>
</evidence>
<dbReference type="InterPro" id="IPR013083">
    <property type="entry name" value="Znf_RING/FYVE/PHD"/>
</dbReference>
<evidence type="ECO:0000256" key="14">
    <source>
        <dbReference type="SAM" id="MobiDB-lite"/>
    </source>
</evidence>
<keyword evidence="13" id="KW-0175">Coiled coil</keyword>
<dbReference type="SUPFAM" id="SSF50729">
    <property type="entry name" value="PH domain-like"/>
    <property type="match status" value="1"/>
</dbReference>
<evidence type="ECO:0000256" key="1">
    <source>
        <dbReference type="ARBA" id="ARBA00022527"/>
    </source>
</evidence>
<feature type="repeat" description="RCC1" evidence="11">
    <location>
        <begin position="383"/>
        <end position="434"/>
    </location>
</feature>
<dbReference type="SUPFAM" id="SSF57903">
    <property type="entry name" value="FYVE/PHD zinc finger"/>
    <property type="match status" value="1"/>
</dbReference>
<evidence type="ECO:0000256" key="6">
    <source>
        <dbReference type="ARBA" id="ARBA00022771"/>
    </source>
</evidence>
<evidence type="ECO:0008006" key="21">
    <source>
        <dbReference type="Google" id="ProtNLM"/>
    </source>
</evidence>
<dbReference type="InterPro" id="IPR008271">
    <property type="entry name" value="Ser/Thr_kinase_AS"/>
</dbReference>
<evidence type="ECO:0000256" key="5">
    <source>
        <dbReference type="ARBA" id="ARBA00022741"/>
    </source>
</evidence>
<dbReference type="PROSITE" id="PS50012">
    <property type="entry name" value="RCC1_3"/>
    <property type="match status" value="7"/>
</dbReference>
<evidence type="ECO:0000256" key="4">
    <source>
        <dbReference type="ARBA" id="ARBA00022737"/>
    </source>
</evidence>
<feature type="compositionally biased region" description="Low complexity" evidence="14">
    <location>
        <begin position="861"/>
        <end position="873"/>
    </location>
</feature>
<evidence type="ECO:0000259" key="15">
    <source>
        <dbReference type="PROSITE" id="PS50011"/>
    </source>
</evidence>
<dbReference type="InterPro" id="IPR017455">
    <property type="entry name" value="Znf_FYVE-rel"/>
</dbReference>
<feature type="domain" description="AGC-kinase C-terminal" evidence="17">
    <location>
        <begin position="1496"/>
        <end position="1552"/>
    </location>
</feature>
<dbReference type="Pfam" id="PF16457">
    <property type="entry name" value="PH_12"/>
    <property type="match status" value="1"/>
</dbReference>
<dbReference type="PROSITE" id="PS50178">
    <property type="entry name" value="ZF_FYVE"/>
    <property type="match status" value="1"/>
</dbReference>
<dbReference type="CDD" id="cd21742">
    <property type="entry name" value="MobB_NDR_LATS-like"/>
    <property type="match status" value="1"/>
</dbReference>
<evidence type="ECO:0000256" key="8">
    <source>
        <dbReference type="ARBA" id="ARBA00022833"/>
    </source>
</evidence>
<dbReference type="InterPro" id="IPR027988">
    <property type="entry name" value="BRX_N"/>
</dbReference>
<reference evidence="19 20" key="1">
    <citation type="submission" date="2021-05" db="EMBL/GenBank/DDBJ databases">
        <title>Genome Assembly of Synthetic Allotetraploid Brassica napus Reveals Homoeologous Exchanges between Subgenomes.</title>
        <authorList>
            <person name="Davis J.T."/>
        </authorList>
    </citation>
    <scope>NUCLEOTIDE SEQUENCE [LARGE SCALE GENOMIC DNA]</scope>
    <source>
        <strain evidence="20">cv. Da-Ae</strain>
        <tissue evidence="19">Seedling</tissue>
    </source>
</reference>
<dbReference type="PROSITE" id="PS51285">
    <property type="entry name" value="AGC_KINASE_CTER"/>
    <property type="match status" value="1"/>
</dbReference>
<feature type="repeat" description="RCC1" evidence="11">
    <location>
        <begin position="159"/>
        <end position="213"/>
    </location>
</feature>
<keyword evidence="1" id="KW-0723">Serine/threonine-protein kinase</keyword>
<feature type="binding site" evidence="12">
    <location>
        <position position="1225"/>
    </location>
    <ligand>
        <name>ATP</name>
        <dbReference type="ChEBI" id="CHEBI:30616"/>
    </ligand>
</feature>
<dbReference type="InterPro" id="IPR009846">
    <property type="entry name" value="SF3b5/RDS3-10"/>
</dbReference>
<keyword evidence="2" id="KW-0808">Transferase</keyword>
<dbReference type="Proteomes" id="UP000824890">
    <property type="component" value="Unassembled WGS sequence"/>
</dbReference>
<evidence type="ECO:0000256" key="7">
    <source>
        <dbReference type="ARBA" id="ARBA00022777"/>
    </source>
</evidence>
<dbReference type="InterPro" id="IPR009091">
    <property type="entry name" value="RCC1/BLIP-II"/>
</dbReference>
<feature type="compositionally biased region" description="Basic and acidic residues" evidence="14">
    <location>
        <begin position="966"/>
        <end position="979"/>
    </location>
</feature>
<feature type="compositionally biased region" description="Polar residues" evidence="14">
    <location>
        <begin position="930"/>
        <end position="939"/>
    </location>
</feature>
<evidence type="ECO:0000313" key="20">
    <source>
        <dbReference type="Proteomes" id="UP000824890"/>
    </source>
</evidence>
<dbReference type="InterPro" id="IPR000408">
    <property type="entry name" value="Reg_chr_condens"/>
</dbReference>
<dbReference type="SMART" id="SM00064">
    <property type="entry name" value="FYVE"/>
    <property type="match status" value="1"/>
</dbReference>
<keyword evidence="9 12" id="KW-0067">ATP-binding</keyword>
<keyword evidence="3" id="KW-0479">Metal-binding</keyword>
<protein>
    <recommendedName>
        <fullName evidence="21">Non-specific serine/threonine protein kinase</fullName>
    </recommendedName>
</protein>
<dbReference type="InterPro" id="IPR000306">
    <property type="entry name" value="Znf_FYVE"/>
</dbReference>
<evidence type="ECO:0000256" key="2">
    <source>
        <dbReference type="ARBA" id="ARBA00022679"/>
    </source>
</evidence>
<evidence type="ECO:0000256" key="12">
    <source>
        <dbReference type="PROSITE-ProRule" id="PRU10141"/>
    </source>
</evidence>
<dbReference type="PANTHER" id="PTHR22870">
    <property type="entry name" value="REGULATOR OF CHROMOSOME CONDENSATION"/>
    <property type="match status" value="1"/>
</dbReference>
<feature type="repeat" description="RCC1" evidence="11">
    <location>
        <begin position="214"/>
        <end position="265"/>
    </location>
</feature>
<dbReference type="InterPro" id="IPR013591">
    <property type="entry name" value="Brevis_radix_dom"/>
</dbReference>
<dbReference type="Pfam" id="PF07189">
    <property type="entry name" value="SF3b10"/>
    <property type="match status" value="1"/>
</dbReference>
<dbReference type="InterPro" id="IPR011011">
    <property type="entry name" value="Znf_FYVE_PHD"/>
</dbReference>
<dbReference type="CDD" id="cd05599">
    <property type="entry name" value="STKc_NDR_like"/>
    <property type="match status" value="1"/>
</dbReference>
<feature type="repeat" description="RCC1" evidence="11">
    <location>
        <begin position="487"/>
        <end position="538"/>
    </location>
</feature>
<evidence type="ECO:0000256" key="3">
    <source>
        <dbReference type="ARBA" id="ARBA00022723"/>
    </source>
</evidence>
<dbReference type="InterPro" id="IPR051210">
    <property type="entry name" value="Ub_ligase/GEF_domain"/>
</dbReference>
<evidence type="ECO:0000256" key="13">
    <source>
        <dbReference type="SAM" id="Coils"/>
    </source>
</evidence>
<sequence>MADPSSYVNHDRDVDQDETALLWLSHGEEKSLKLSTVSRLLPGQRTAVFRRYLRPEKDYLSFSLIYHNGDRSLDLICKDKAETEVWFTGLKSLIRKNHNKQARSEVPEVDSDVASERISMLRPSTDGFRISISSTPSCSSGGSGGPDDIESLGDVYVWGEVWSDGISSSYNGTMNSKTVRTDVLIPRPLESNVVLDVHQIACGIRHISLVTRQGEVFTWGEEAGGRLGHGIQVDVSRPKLVEFLALTNIDFVACGEYHTCAVSTAGDLFTWGDGIHNVGLLGHGSDLSHWIPKRVSGPVEGLQVLSVACGTWHSALATANGKLFTFGDGAFGVLGHGDRESVSYPKEVKMLSGLKTMKVACGVWHTVAIVEVINQTSTSVSSRKLFTWGDGDKNRLGHGNKETYLIPTCVSSLIDYNFHQIACGNTLTVALTTSGHVFTMGGTSHGQLGSSNSDGKLPCLVQDRLVGEFVEEIASGDHHVAVLTSRNEVFTWGKGSNGRLGHGDTEDRKTPTLVEALKERHVKSISCGSNFTSSICIHKWVSGADQSVCSGCRQPFGFTRKRHNCYNCGLVHCHACSSKKALKAALAPTPGKPHRVCDACYAKLKAGGDNSNAANRYNTTPSAVRPVRETRSSRIILTPKTEPVKYSEVRSSRSESSIVRSSQVPALQQLKDVAFPSSLSAIQNAFKPNSTSRRGGSPPRSSGFSRSVVDNLKKTSGKINQEMTKLQSQVRKLKQKCDSQGIEIQRLRKTAREASELAIRHSSKHKAATEVMKSVAEHLRELKEKLPPEVSKCEAFESMNSQAEAYLNASEAAETSQDTTLSENSQDQNIEEHPSSSNGGAMMSQEPSNTTNINPHPSDSRPPAEASSSPSKSGGKELIEQFEPGVYVTYVLHKNGGKIFRRVRFSKRRFDEHQAEEWWNSKKDRMLKSYSHQVSSSGPMATESVPTPTSVQPPSSPTQPNSDDQEGGKKEEREKTRKQLRERRRGRTVSAIHTTSKAINNKKASNFFLSPFTCFKFQNWILKNRRNKELKNRIPRNQASSFLSFTTNCGCEAVTRCILGVELILCSLEKSKERRRGMETAKAWLSKLKSKDKGKSSKKKEATSNAKEGPRTPGGEEALSNVTKEKAAAAKLYIENHYKMQMQSLQERKERRKLLEKKLAAAEVSEEEQNNLIKDLELKETEYMRRQRHKMGADDFEPLTMIGKGAFGEVRICREKGTGNVYAMKKLKKSEMLRRGQVEHVKAERNLLAEVDSNCIVKLYCSFQDEEYLYLIMEYLPGGDMMTLLMRKDTLTEDEARFYIGETVLAIESIHKHNYIHRDIKPDNLLLDREGHMKLSDFGLCKPLDCSNLQEKDFTVARNVSGALQSDGRPVATRRTQQEQLLNWQRNRRMLAYSTVGTPDYIAPEVLLKKGYGMECDWWSLGAIMYEMLVGFPPFYSDDPMTTCRKIVNWRNYLKFPEEVRLSPEAKDLICRLLCNVEQRLGTKGADEIKGHPWFRGTEWGKLYQMKAAFIPQVNDELDTQNFEKFEEMLSSKDINFVGYTYKNVEIVNDDQLPGIAEIKKKSNKPKRPSIKSLFEDESSGGATTNQGSFLNLLPTQMEEPEKEGRICWRLRGKRLFFSSSAITNSETMQASDRFNINSQLEHLQAKYVGTGHADLSRFEWAVNIQRDSYASYIGHYPMLAYFAIAENESIGRERYNFMQKMLLPCGLPPEREDD</sequence>
<dbReference type="InterPro" id="IPR011993">
    <property type="entry name" value="PH-like_dom_sf"/>
</dbReference>
<feature type="repeat" description="RCC1" evidence="11">
    <location>
        <begin position="266"/>
        <end position="320"/>
    </location>
</feature>
<feature type="compositionally biased region" description="Polar residues" evidence="14">
    <location>
        <begin position="835"/>
        <end position="855"/>
    </location>
</feature>
<feature type="domain" description="BRX" evidence="18">
    <location>
        <begin position="876"/>
        <end position="931"/>
    </location>
</feature>
<dbReference type="PROSITE" id="PS50011">
    <property type="entry name" value="PROTEIN_KINASE_DOM"/>
    <property type="match status" value="1"/>
</dbReference>
<feature type="coiled-coil region" evidence="13">
    <location>
        <begin position="709"/>
        <end position="785"/>
    </location>
</feature>
<dbReference type="PROSITE" id="PS00626">
    <property type="entry name" value="RCC1_2"/>
    <property type="match status" value="1"/>
</dbReference>
<keyword evidence="4" id="KW-0677">Repeat</keyword>
<keyword evidence="6 10" id="KW-0863">Zinc-finger</keyword>
<dbReference type="InterPro" id="IPR017441">
    <property type="entry name" value="Protein_kinase_ATP_BS"/>
</dbReference>
<feature type="repeat" description="RCC1" evidence="11">
    <location>
        <begin position="435"/>
        <end position="486"/>
    </location>
</feature>
<dbReference type="InterPro" id="IPR059233">
    <property type="entry name" value="MobB_NdrA/B/Cbk1"/>
</dbReference>
<dbReference type="InterPro" id="IPR001849">
    <property type="entry name" value="PH_domain"/>
</dbReference>
<comment type="caution">
    <text evidence="19">The sequence shown here is derived from an EMBL/GenBank/DDBJ whole genome shotgun (WGS) entry which is preliminary data.</text>
</comment>
<dbReference type="InterPro" id="IPR000719">
    <property type="entry name" value="Prot_kinase_dom"/>
</dbReference>
<evidence type="ECO:0000259" key="17">
    <source>
        <dbReference type="PROSITE" id="PS51285"/>
    </source>
</evidence>
<dbReference type="InterPro" id="IPR058923">
    <property type="entry name" value="RCC1-like_dom"/>
</dbReference>
<evidence type="ECO:0000256" key="11">
    <source>
        <dbReference type="PROSITE-ProRule" id="PRU00235"/>
    </source>
</evidence>
<dbReference type="PROSITE" id="PS51514">
    <property type="entry name" value="BRX"/>
    <property type="match status" value="1"/>
</dbReference>
<feature type="region of interest" description="Disordered" evidence="14">
    <location>
        <begin position="809"/>
        <end position="876"/>
    </location>
</feature>
<keyword evidence="8" id="KW-0862">Zinc</keyword>
<dbReference type="Gene3D" id="1.10.510.10">
    <property type="entry name" value="Transferase(Phosphotransferase) domain 1"/>
    <property type="match status" value="2"/>
</dbReference>
<dbReference type="PROSITE" id="PS00107">
    <property type="entry name" value="PROTEIN_KINASE_ATP"/>
    <property type="match status" value="1"/>
</dbReference>
<dbReference type="PANTHER" id="PTHR22870:SF352">
    <property type="entry name" value="REGULATOR OF CHROMOSOME CONDENSATION (RCC1) FAMILY PROTEIN"/>
    <property type="match status" value="1"/>
</dbReference>
<accession>A0ABQ8DHD8</accession>
<feature type="domain" description="Protein kinase" evidence="15">
    <location>
        <begin position="1196"/>
        <end position="1495"/>
    </location>
</feature>
<evidence type="ECO:0000259" key="16">
    <source>
        <dbReference type="PROSITE" id="PS50178"/>
    </source>
</evidence>
<dbReference type="Gene3D" id="3.30.40.10">
    <property type="entry name" value="Zinc/RING finger domain, C3HC4 (zinc finger)"/>
    <property type="match status" value="1"/>
</dbReference>
<organism evidence="19 20">
    <name type="scientific">Brassica napus</name>
    <name type="common">Rape</name>
    <dbReference type="NCBI Taxonomy" id="3708"/>
    <lineage>
        <taxon>Eukaryota</taxon>
        <taxon>Viridiplantae</taxon>
        <taxon>Streptophyta</taxon>
        <taxon>Embryophyta</taxon>
        <taxon>Tracheophyta</taxon>
        <taxon>Spermatophyta</taxon>
        <taxon>Magnoliopsida</taxon>
        <taxon>eudicotyledons</taxon>
        <taxon>Gunneridae</taxon>
        <taxon>Pentapetalae</taxon>
        <taxon>rosids</taxon>
        <taxon>malvids</taxon>
        <taxon>Brassicales</taxon>
        <taxon>Brassicaceae</taxon>
        <taxon>Brassiceae</taxon>
        <taxon>Brassica</taxon>
    </lineage>
</organism>
<dbReference type="Pfam" id="PF08381">
    <property type="entry name" value="BRX"/>
    <property type="match status" value="1"/>
</dbReference>
<feature type="region of interest" description="Disordered" evidence="14">
    <location>
        <begin position="1081"/>
        <end position="1121"/>
    </location>
</feature>
<keyword evidence="20" id="KW-1185">Reference proteome</keyword>
<feature type="compositionally biased region" description="Low complexity" evidence="14">
    <location>
        <begin position="944"/>
        <end position="953"/>
    </location>
</feature>
<evidence type="ECO:0000259" key="18">
    <source>
        <dbReference type="PROSITE" id="PS51514"/>
    </source>
</evidence>
<dbReference type="Pfam" id="PF13713">
    <property type="entry name" value="BRX_N"/>
    <property type="match status" value="1"/>
</dbReference>
<dbReference type="SUPFAM" id="SSF50985">
    <property type="entry name" value="RCC1/BLIP-II"/>
    <property type="match status" value="1"/>
</dbReference>
<dbReference type="Gene3D" id="2.130.10.30">
    <property type="entry name" value="Regulator of chromosome condensation 1/beta-lactamase-inhibitor protein II"/>
    <property type="match status" value="2"/>
</dbReference>
<name>A0ABQ8DHD8_BRANA</name>
<dbReference type="SUPFAM" id="SSF56112">
    <property type="entry name" value="Protein kinase-like (PK-like)"/>
    <property type="match status" value="1"/>
</dbReference>
<dbReference type="SMART" id="SM00220">
    <property type="entry name" value="S_TKc"/>
    <property type="match status" value="1"/>
</dbReference>
<dbReference type="SMART" id="SM00133">
    <property type="entry name" value="S_TK_X"/>
    <property type="match status" value="1"/>
</dbReference>
<dbReference type="CDD" id="cd00065">
    <property type="entry name" value="FYVE_like_SF"/>
    <property type="match status" value="1"/>
</dbReference>
<keyword evidence="7" id="KW-0418">Kinase</keyword>
<dbReference type="InterPro" id="IPR000961">
    <property type="entry name" value="AGC-kinase_C"/>
</dbReference>
<proteinExistence type="predicted"/>
<feature type="compositionally biased region" description="Polar residues" evidence="14">
    <location>
        <begin position="813"/>
        <end position="828"/>
    </location>
</feature>
<gene>
    <name evidence="19" type="ORF">HID58_014528</name>
</gene>
<evidence type="ECO:0000256" key="9">
    <source>
        <dbReference type="ARBA" id="ARBA00022840"/>
    </source>
</evidence>
<feature type="domain" description="FYVE-type" evidence="16">
    <location>
        <begin position="543"/>
        <end position="605"/>
    </location>
</feature>
<dbReference type="Pfam" id="PF25390">
    <property type="entry name" value="WD40_RLD"/>
    <property type="match status" value="1"/>
</dbReference>
<keyword evidence="5 12" id="KW-0547">Nucleotide-binding</keyword>
<dbReference type="EMBL" id="JAGKQM010000004">
    <property type="protein sequence ID" value="KAH0928801.1"/>
    <property type="molecule type" value="Genomic_DNA"/>
</dbReference>
<dbReference type="Gene3D" id="2.30.29.30">
    <property type="entry name" value="Pleckstrin-homology domain (PH domain)/Phosphotyrosine-binding domain (PTB)"/>
    <property type="match status" value="1"/>
</dbReference>
<evidence type="ECO:0000256" key="10">
    <source>
        <dbReference type="PROSITE-ProRule" id="PRU00091"/>
    </source>
</evidence>
<feature type="compositionally biased region" description="Low complexity" evidence="14">
    <location>
        <begin position="688"/>
        <end position="707"/>
    </location>
</feature>
<feature type="region of interest" description="Disordered" evidence="14">
    <location>
        <begin position="685"/>
        <end position="707"/>
    </location>
</feature>
<dbReference type="InterPro" id="IPR011009">
    <property type="entry name" value="Kinase-like_dom_sf"/>
</dbReference>
<dbReference type="PRINTS" id="PR00633">
    <property type="entry name" value="RCCNDNSATION"/>
</dbReference>
<dbReference type="Pfam" id="PF01363">
    <property type="entry name" value="FYVE"/>
    <property type="match status" value="1"/>
</dbReference>
<feature type="compositionally biased region" description="Basic and acidic residues" evidence="14">
    <location>
        <begin position="1089"/>
        <end position="1102"/>
    </location>
</feature>